<evidence type="ECO:0000256" key="9">
    <source>
        <dbReference type="ARBA" id="ARBA00023034"/>
    </source>
</evidence>
<dbReference type="GO" id="GO:0005793">
    <property type="term" value="C:endoplasmic reticulum-Golgi intermediate compartment"/>
    <property type="evidence" value="ECO:0007669"/>
    <property type="project" value="TreeGrafter"/>
</dbReference>
<evidence type="ECO:0000256" key="7">
    <source>
        <dbReference type="ARBA" id="ARBA00022927"/>
    </source>
</evidence>
<dbReference type="AlphaFoldDB" id="A0A6P9B5W2"/>
<evidence type="ECO:0000256" key="4">
    <source>
        <dbReference type="ARBA" id="ARBA00022448"/>
    </source>
</evidence>
<reference evidence="14" key="1">
    <citation type="submission" date="2025-08" db="UniProtKB">
        <authorList>
            <consortium name="RefSeq"/>
        </authorList>
    </citation>
    <scope>IDENTIFICATION</scope>
    <source>
        <tissue evidence="14">Blood</tissue>
    </source>
</reference>
<name>A0A6P9B5W2_PANGU</name>
<organism evidence="13 14">
    <name type="scientific">Pantherophis guttatus</name>
    <name type="common">Corn snake</name>
    <name type="synonym">Elaphe guttata</name>
    <dbReference type="NCBI Taxonomy" id="94885"/>
    <lineage>
        <taxon>Eukaryota</taxon>
        <taxon>Metazoa</taxon>
        <taxon>Chordata</taxon>
        <taxon>Craniata</taxon>
        <taxon>Vertebrata</taxon>
        <taxon>Euteleostomi</taxon>
        <taxon>Lepidosauria</taxon>
        <taxon>Squamata</taxon>
        <taxon>Bifurcata</taxon>
        <taxon>Unidentata</taxon>
        <taxon>Episquamata</taxon>
        <taxon>Toxicofera</taxon>
        <taxon>Serpentes</taxon>
        <taxon>Colubroidea</taxon>
        <taxon>Colubridae</taxon>
        <taxon>Colubrinae</taxon>
        <taxon>Pantherophis</taxon>
    </lineage>
</organism>
<dbReference type="KEGG" id="pgut:117659992"/>
<evidence type="ECO:0000256" key="6">
    <source>
        <dbReference type="ARBA" id="ARBA00022824"/>
    </source>
</evidence>
<sequence length="432" mass="47587">MALFSPSQVALICKALQESGAFEHLSRLLWALPPSLTSGHLQRLRCSPNRDHGLEILGPPSLRELPLMGSQPLGDPRSIHLGDPFLEFPSQGSPVWRSGSHLPGTSAQYGKQKANRIKTLDPVDRRRWEAIEGGAMAYPPGYGGPGSKHRTRNPPVPQSPDAPQLFDDTSSGYGVPQAGYPPPGIDMSFNQIFADPVANVAMAYGSSIASQGKDIVHKEIHRFVSINKLKYFFAVDTTYVMKKLGLLVFPYVHQNWEVRYHRDIPLTPRQDVNAPDLYIPSMAFITYILLAGMALGIQKRFSPEVLGMCASTAFVWMVIEVLALLLGLYLATVQSDLGTFDLLAYCGYKYVGMILTVVGGLVFGLNGYYIALAWASCSLMYFMVRSLRMKILTSVVQDGLSRTTGRAQMYVTLGAAAFQPLVLYWLTAQLVH</sequence>
<evidence type="ECO:0000313" key="13">
    <source>
        <dbReference type="Proteomes" id="UP001652622"/>
    </source>
</evidence>
<comment type="similarity">
    <text evidence="3">Belongs to the YIF1 family.</text>
</comment>
<evidence type="ECO:0000256" key="12">
    <source>
        <dbReference type="SAM" id="Phobius"/>
    </source>
</evidence>
<evidence type="ECO:0000256" key="3">
    <source>
        <dbReference type="ARBA" id="ARBA00009727"/>
    </source>
</evidence>
<feature type="transmembrane region" description="Helical" evidence="12">
    <location>
        <begin position="409"/>
        <end position="427"/>
    </location>
</feature>
<evidence type="ECO:0000256" key="2">
    <source>
        <dbReference type="ARBA" id="ARBA00004653"/>
    </source>
</evidence>
<dbReference type="CTD" id="10897"/>
<dbReference type="GO" id="GO:0030134">
    <property type="term" value="C:COPII-coated ER to Golgi transport vesicle"/>
    <property type="evidence" value="ECO:0007669"/>
    <property type="project" value="TreeGrafter"/>
</dbReference>
<protein>
    <submittedName>
        <fullName evidence="14">Protein YIF1A isoform X1</fullName>
    </submittedName>
</protein>
<comment type="subcellular location">
    <subcellularLocation>
        <location evidence="1">Endoplasmic reticulum membrane</location>
        <topology evidence="1">Multi-pass membrane protein</topology>
    </subcellularLocation>
    <subcellularLocation>
        <location evidence="2">Golgi apparatus membrane</location>
        <topology evidence="2">Multi-pass membrane protein</topology>
    </subcellularLocation>
</comment>
<dbReference type="PANTHER" id="PTHR14083:SF2">
    <property type="entry name" value="PROTEIN YIF1A"/>
    <property type="match status" value="1"/>
</dbReference>
<keyword evidence="9" id="KW-0333">Golgi apparatus</keyword>
<gene>
    <name evidence="14" type="primary">YIF1A</name>
</gene>
<dbReference type="OrthoDB" id="337750at2759"/>
<evidence type="ECO:0000256" key="1">
    <source>
        <dbReference type="ARBA" id="ARBA00004477"/>
    </source>
</evidence>
<keyword evidence="4" id="KW-0813">Transport</keyword>
<evidence type="ECO:0000313" key="14">
    <source>
        <dbReference type="RefSeq" id="XP_034263931.1"/>
    </source>
</evidence>
<feature type="transmembrane region" description="Helical" evidence="12">
    <location>
        <begin position="277"/>
        <end position="297"/>
    </location>
</feature>
<dbReference type="GO" id="GO:0000139">
    <property type="term" value="C:Golgi membrane"/>
    <property type="evidence" value="ECO:0007669"/>
    <property type="project" value="UniProtKB-SubCell"/>
</dbReference>
<dbReference type="OMA" id="GYQRFAS"/>
<evidence type="ECO:0000256" key="5">
    <source>
        <dbReference type="ARBA" id="ARBA00022692"/>
    </source>
</evidence>
<feature type="transmembrane region" description="Helical" evidence="12">
    <location>
        <begin position="351"/>
        <end position="384"/>
    </location>
</feature>
<keyword evidence="5 12" id="KW-0812">Transmembrane</keyword>
<keyword evidence="10 12" id="KW-0472">Membrane</keyword>
<proteinExistence type="inferred from homology"/>
<evidence type="ECO:0000256" key="8">
    <source>
        <dbReference type="ARBA" id="ARBA00022989"/>
    </source>
</evidence>
<evidence type="ECO:0000256" key="11">
    <source>
        <dbReference type="SAM" id="MobiDB-lite"/>
    </source>
</evidence>
<accession>A0A6P9B5W2</accession>
<feature type="region of interest" description="Disordered" evidence="11">
    <location>
        <begin position="135"/>
        <end position="165"/>
    </location>
</feature>
<keyword evidence="13" id="KW-1185">Reference proteome</keyword>
<dbReference type="GO" id="GO:0015031">
    <property type="term" value="P:protein transport"/>
    <property type="evidence" value="ECO:0007669"/>
    <property type="project" value="UniProtKB-KW"/>
</dbReference>
<dbReference type="GO" id="GO:0006888">
    <property type="term" value="P:endoplasmic reticulum to Golgi vesicle-mediated transport"/>
    <property type="evidence" value="ECO:0007669"/>
    <property type="project" value="InterPro"/>
</dbReference>
<keyword evidence="7" id="KW-0653">Protein transport</keyword>
<dbReference type="PANTHER" id="PTHR14083">
    <property type="entry name" value="YIP1 INTERACTING FACTOR HOMOLOG YIF1 PROTEIN"/>
    <property type="match status" value="1"/>
</dbReference>
<keyword evidence="6" id="KW-0256">Endoplasmic reticulum</keyword>
<dbReference type="InterPro" id="IPR005578">
    <property type="entry name" value="Yif1_fam"/>
</dbReference>
<dbReference type="GO" id="GO:0005789">
    <property type="term" value="C:endoplasmic reticulum membrane"/>
    <property type="evidence" value="ECO:0007669"/>
    <property type="project" value="UniProtKB-SubCell"/>
</dbReference>
<dbReference type="Pfam" id="PF03878">
    <property type="entry name" value="YIF1"/>
    <property type="match status" value="1"/>
</dbReference>
<dbReference type="GeneID" id="117659992"/>
<feature type="transmembrane region" description="Helical" evidence="12">
    <location>
        <begin position="309"/>
        <end position="331"/>
    </location>
</feature>
<keyword evidence="8 12" id="KW-1133">Transmembrane helix</keyword>
<dbReference type="RefSeq" id="XP_034263931.1">
    <property type="nucleotide sequence ID" value="XM_034408040.2"/>
</dbReference>
<evidence type="ECO:0000256" key="10">
    <source>
        <dbReference type="ARBA" id="ARBA00023136"/>
    </source>
</evidence>
<dbReference type="Proteomes" id="UP001652622">
    <property type="component" value="Unplaced"/>
</dbReference>